<keyword evidence="6" id="KW-1185">Reference proteome</keyword>
<dbReference type="OrthoDB" id="2094832at2759"/>
<dbReference type="EMBL" id="ML996081">
    <property type="protein sequence ID" value="KAF2157803.1"/>
    <property type="molecule type" value="Genomic_DNA"/>
</dbReference>
<comment type="similarity">
    <text evidence="4">Belongs to the class I-like SAM-binding methyltransferase superfamily.</text>
</comment>
<evidence type="ECO:0000256" key="4">
    <source>
        <dbReference type="ARBA" id="ARBA00038314"/>
    </source>
</evidence>
<dbReference type="Gene3D" id="3.40.50.150">
    <property type="entry name" value="Vaccinia Virus protein VP39"/>
    <property type="match status" value="1"/>
</dbReference>
<evidence type="ECO:0000256" key="2">
    <source>
        <dbReference type="ARBA" id="ARBA00022679"/>
    </source>
</evidence>
<comment type="pathway">
    <text evidence="1">Secondary metabolite biosynthesis.</text>
</comment>
<comment type="caution">
    <text evidence="5">The sequence shown here is derived from an EMBL/GenBank/DDBJ whole genome shotgun (WGS) entry which is preliminary data.</text>
</comment>
<evidence type="ECO:0000313" key="6">
    <source>
        <dbReference type="Proteomes" id="UP000799439"/>
    </source>
</evidence>
<gene>
    <name evidence="5" type="ORF">K461DRAFT_290079</name>
</gene>
<organism evidence="5 6">
    <name type="scientific">Myriangium duriaei CBS 260.36</name>
    <dbReference type="NCBI Taxonomy" id="1168546"/>
    <lineage>
        <taxon>Eukaryota</taxon>
        <taxon>Fungi</taxon>
        <taxon>Dikarya</taxon>
        <taxon>Ascomycota</taxon>
        <taxon>Pezizomycotina</taxon>
        <taxon>Dothideomycetes</taxon>
        <taxon>Dothideomycetidae</taxon>
        <taxon>Myriangiales</taxon>
        <taxon>Myriangiaceae</taxon>
        <taxon>Myriangium</taxon>
    </lineage>
</organism>
<proteinExistence type="inferred from homology"/>
<dbReference type="InterPro" id="IPR029063">
    <property type="entry name" value="SAM-dependent_MTases_sf"/>
</dbReference>
<accession>A0A9P4JF05</accession>
<reference evidence="5" key="1">
    <citation type="journal article" date="2020" name="Stud. Mycol.">
        <title>101 Dothideomycetes genomes: a test case for predicting lifestyles and emergence of pathogens.</title>
        <authorList>
            <person name="Haridas S."/>
            <person name="Albert R."/>
            <person name="Binder M."/>
            <person name="Bloem J."/>
            <person name="Labutti K."/>
            <person name="Salamov A."/>
            <person name="Andreopoulos B."/>
            <person name="Baker S."/>
            <person name="Barry K."/>
            <person name="Bills G."/>
            <person name="Bluhm B."/>
            <person name="Cannon C."/>
            <person name="Castanera R."/>
            <person name="Culley D."/>
            <person name="Daum C."/>
            <person name="Ezra D."/>
            <person name="Gonzalez J."/>
            <person name="Henrissat B."/>
            <person name="Kuo A."/>
            <person name="Liang C."/>
            <person name="Lipzen A."/>
            <person name="Lutzoni F."/>
            <person name="Magnuson J."/>
            <person name="Mondo S."/>
            <person name="Nolan M."/>
            <person name="Ohm R."/>
            <person name="Pangilinan J."/>
            <person name="Park H.-J."/>
            <person name="Ramirez L."/>
            <person name="Alfaro M."/>
            <person name="Sun H."/>
            <person name="Tritt A."/>
            <person name="Yoshinaga Y."/>
            <person name="Zwiers L.-H."/>
            <person name="Turgeon B."/>
            <person name="Goodwin S."/>
            <person name="Spatafora J."/>
            <person name="Crous P."/>
            <person name="Grigoriev I."/>
        </authorList>
    </citation>
    <scope>NUCLEOTIDE SEQUENCE</scope>
    <source>
        <strain evidence="5">CBS 260.36</strain>
    </source>
</reference>
<dbReference type="GO" id="GO:0016740">
    <property type="term" value="F:transferase activity"/>
    <property type="evidence" value="ECO:0007669"/>
    <property type="project" value="UniProtKB-KW"/>
</dbReference>
<protein>
    <recommendedName>
        <fullName evidence="7">Methyltransferase domain-containing protein</fullName>
    </recommendedName>
</protein>
<evidence type="ECO:0000256" key="1">
    <source>
        <dbReference type="ARBA" id="ARBA00005179"/>
    </source>
</evidence>
<evidence type="ECO:0008006" key="7">
    <source>
        <dbReference type="Google" id="ProtNLM"/>
    </source>
</evidence>
<keyword evidence="3" id="KW-0949">S-adenosyl-L-methionine</keyword>
<dbReference type="SUPFAM" id="SSF53335">
    <property type="entry name" value="S-adenosyl-L-methionine-dependent methyltransferases"/>
    <property type="match status" value="1"/>
</dbReference>
<sequence>MDLLKRSLNKISGSDKQVEYVVPSPFEHVDRHRNSTPPWYRPDEDFDDIIAPETYKLLSKRTGLDGEALKNHVLDIRRRAWRYGQYPAIGGMRFLRPTIQKHPYFSEICSRLKNGASMLIIGPGLGQDLEFLIANGAPCDRMYAVDNRPELWKLGQELFGHSTDDKSKDRDKLGPHFIAGSVTHSTFGRDFLKRHGQVDIILSNHFFDSMDDVYGLSARRWLRPLLKPGTIVAGYQIGAEEPFESDGIIYNNRVTWWGDWIAIRSENRQREISMELDLYETVSLKDWGLQPQEWNWHGRDDLHGVYWVVRRDK</sequence>
<evidence type="ECO:0000313" key="5">
    <source>
        <dbReference type="EMBL" id="KAF2157803.1"/>
    </source>
</evidence>
<dbReference type="PANTHER" id="PTHR35897">
    <property type="entry name" value="METHYLTRANSFERASE AUSD"/>
    <property type="match status" value="1"/>
</dbReference>
<keyword evidence="2" id="KW-0808">Transferase</keyword>
<dbReference type="AlphaFoldDB" id="A0A9P4JF05"/>
<dbReference type="PANTHER" id="PTHR35897:SF1">
    <property type="entry name" value="METHYLTRANSFERASE AUSD"/>
    <property type="match status" value="1"/>
</dbReference>
<evidence type="ECO:0000256" key="3">
    <source>
        <dbReference type="ARBA" id="ARBA00022691"/>
    </source>
</evidence>
<dbReference type="Proteomes" id="UP000799439">
    <property type="component" value="Unassembled WGS sequence"/>
</dbReference>
<dbReference type="InterPro" id="IPR051654">
    <property type="entry name" value="Meroterpenoid_MTases"/>
</dbReference>
<name>A0A9P4JF05_9PEZI</name>